<dbReference type="EMBL" id="FOWR01000015">
    <property type="protein sequence ID" value="SFP48807.1"/>
    <property type="molecule type" value="Genomic_DNA"/>
</dbReference>
<evidence type="ECO:0000313" key="18">
    <source>
        <dbReference type="Proteomes" id="UP000182692"/>
    </source>
</evidence>
<protein>
    <recommendedName>
        <fullName evidence="3 14">S-(hydroxymethyl)glutathione dehydrogenase</fullName>
        <ecNumber evidence="14">1.1.1.284</ecNumber>
    </recommendedName>
</protein>
<dbReference type="InterPro" id="IPR013154">
    <property type="entry name" value="ADH-like_N"/>
</dbReference>
<evidence type="ECO:0000256" key="4">
    <source>
        <dbReference type="ARBA" id="ARBA00022723"/>
    </source>
</evidence>
<name>A0A1I5QRW6_9GAMM</name>
<dbReference type="Pfam" id="PF00107">
    <property type="entry name" value="ADH_zinc_N"/>
    <property type="match status" value="1"/>
</dbReference>
<dbReference type="AlphaFoldDB" id="A0A1I5QRW6"/>
<sequence length="414" mass="44473">MTNFTAQYCVVTEVNLFMVLVSSMVSRESNNTFSEDNFMTDQFIKSRAAIAWEAGKPLSIEEVDVMLPKAGEVLVRIIATGVCHTDAFTLSGDDPEGIFPAILGHEGGGIVEQIGEGVTSVQVGDHVIPLYTPECGECKFCKSGKTNLCQKIRETQGKGLMPDGTTRFYKDGQPIYHYMGCSTFSEYTVLPEISLAKVNKEAPLEEVCLLGCGVTTGMGAVLNTAKVQKGDTVAVFGLGGIGLSAIIGAAMAGASRIIGIDLNESKFELATKLGATDCINPSKFDKPIQDVIVEMTDGGVDYSFECIGNVNVMRSALECCHKGWGESVIIGVAGAGQEISTRPFQLVTGRVWRGSAFGGVKGRSELPEIVERYLAGEFKLDDFITHTMGLDGVNDAFDLMHKGESIRTVIHFDK</sequence>
<evidence type="ECO:0000256" key="12">
    <source>
        <dbReference type="ARBA" id="ARBA00049164"/>
    </source>
</evidence>
<feature type="domain" description="Alcohol dehydrogenase-like N-terminal" evidence="16">
    <location>
        <begin position="70"/>
        <end position="198"/>
    </location>
</feature>
<comment type="catalytic activity">
    <reaction evidence="12">
        <text>a secondary alcohol + NAD(+) = a ketone + NADH + H(+)</text>
        <dbReference type="Rhea" id="RHEA:10740"/>
        <dbReference type="ChEBI" id="CHEBI:15378"/>
        <dbReference type="ChEBI" id="CHEBI:17087"/>
        <dbReference type="ChEBI" id="CHEBI:35681"/>
        <dbReference type="ChEBI" id="CHEBI:57540"/>
        <dbReference type="ChEBI" id="CHEBI:57945"/>
        <dbReference type="EC" id="1.1.1.1"/>
    </reaction>
</comment>
<dbReference type="GO" id="GO:0106322">
    <property type="term" value="F:S-(hydroxymethyl)glutathione dehydrogenase (NAD+) activity"/>
    <property type="evidence" value="ECO:0007669"/>
    <property type="project" value="RHEA"/>
</dbReference>
<dbReference type="GO" id="GO:0080007">
    <property type="term" value="F:S-nitrosoglutathione reductase (NADH) activity"/>
    <property type="evidence" value="ECO:0007669"/>
    <property type="project" value="RHEA"/>
</dbReference>
<comment type="catalytic activity">
    <reaction evidence="13">
        <text>a primary alcohol + NAD(+) = an aldehyde + NADH + H(+)</text>
        <dbReference type="Rhea" id="RHEA:10736"/>
        <dbReference type="ChEBI" id="CHEBI:15378"/>
        <dbReference type="ChEBI" id="CHEBI:15734"/>
        <dbReference type="ChEBI" id="CHEBI:17478"/>
        <dbReference type="ChEBI" id="CHEBI:57540"/>
        <dbReference type="ChEBI" id="CHEBI:57945"/>
        <dbReference type="EC" id="1.1.1.1"/>
    </reaction>
</comment>
<dbReference type="SUPFAM" id="SSF50129">
    <property type="entry name" value="GroES-like"/>
    <property type="match status" value="2"/>
</dbReference>
<dbReference type="InterPro" id="IPR014183">
    <property type="entry name" value="ADH_3"/>
</dbReference>
<dbReference type="Proteomes" id="UP000182692">
    <property type="component" value="Unassembled WGS sequence"/>
</dbReference>
<dbReference type="NCBIfam" id="TIGR02818">
    <property type="entry name" value="adh_III_F_hyde"/>
    <property type="match status" value="1"/>
</dbReference>
<dbReference type="InterPro" id="IPR036291">
    <property type="entry name" value="NAD(P)-bd_dom_sf"/>
</dbReference>
<comment type="similarity">
    <text evidence="2 14">Belongs to the zinc-containing alcohol dehydrogenase family. Class-III subfamily.</text>
</comment>
<comment type="catalytic activity">
    <reaction evidence="9">
        <text>S-(hydroxymethyl)glutathione + NADP(+) = S-formylglutathione + NADPH + H(+)</text>
        <dbReference type="Rhea" id="RHEA:19981"/>
        <dbReference type="ChEBI" id="CHEBI:15378"/>
        <dbReference type="ChEBI" id="CHEBI:57688"/>
        <dbReference type="ChEBI" id="CHEBI:57783"/>
        <dbReference type="ChEBI" id="CHEBI:58349"/>
        <dbReference type="ChEBI" id="CHEBI:58758"/>
        <dbReference type="EC" id="1.1.1.284"/>
    </reaction>
</comment>
<evidence type="ECO:0000256" key="8">
    <source>
        <dbReference type="ARBA" id="ARBA00045226"/>
    </source>
</evidence>
<evidence type="ECO:0000256" key="1">
    <source>
        <dbReference type="ARBA" id="ARBA00001947"/>
    </source>
</evidence>
<evidence type="ECO:0000256" key="9">
    <source>
        <dbReference type="ARBA" id="ARBA00047793"/>
    </source>
</evidence>
<comment type="function">
    <text evidence="8">Has high formaldehyde dehydrogenase activity in the presence of glutathione and catalyzes the oxidation of normal alcohols in a reaction that is not GSH-dependent. In addition, hemithiolacetals other than those formed from GSH, including omega-thiol fatty acids, also are substrates. Also acts as a S-nitroso-glutathione reductase by catalyzing the NADH-dependent reduction of S-nitrosoglutathione.</text>
</comment>
<organism evidence="17 18">
    <name type="scientific">Enterovibrio norvegicus DSM 15893</name>
    <dbReference type="NCBI Taxonomy" id="1121869"/>
    <lineage>
        <taxon>Bacteria</taxon>
        <taxon>Pseudomonadati</taxon>
        <taxon>Pseudomonadota</taxon>
        <taxon>Gammaproteobacteria</taxon>
        <taxon>Vibrionales</taxon>
        <taxon>Vibrionaceae</taxon>
        <taxon>Enterovibrio</taxon>
    </lineage>
</organism>
<dbReference type="Gene3D" id="3.90.180.10">
    <property type="entry name" value="Medium-chain alcohol dehydrogenases, catalytic domain"/>
    <property type="match status" value="1"/>
</dbReference>
<dbReference type="InterPro" id="IPR013149">
    <property type="entry name" value="ADH-like_C"/>
</dbReference>
<reference evidence="17 18" key="1">
    <citation type="submission" date="2016-10" db="EMBL/GenBank/DDBJ databases">
        <authorList>
            <person name="de Groot N.N."/>
        </authorList>
    </citation>
    <scope>NUCLEOTIDE SEQUENCE [LARGE SCALE GENOMIC DNA]</scope>
    <source>
        <strain evidence="17 18">DSM 15893</strain>
    </source>
</reference>
<dbReference type="SUPFAM" id="SSF51735">
    <property type="entry name" value="NAD(P)-binding Rossmann-fold domains"/>
    <property type="match status" value="1"/>
</dbReference>
<evidence type="ECO:0000259" key="16">
    <source>
        <dbReference type="Pfam" id="PF08240"/>
    </source>
</evidence>
<evidence type="ECO:0000256" key="11">
    <source>
        <dbReference type="ARBA" id="ARBA00048942"/>
    </source>
</evidence>
<evidence type="ECO:0000259" key="15">
    <source>
        <dbReference type="Pfam" id="PF00107"/>
    </source>
</evidence>
<dbReference type="GO" id="GO:0005829">
    <property type="term" value="C:cytosol"/>
    <property type="evidence" value="ECO:0007669"/>
    <property type="project" value="TreeGrafter"/>
</dbReference>
<comment type="catalytic activity">
    <reaction evidence="10 14">
        <text>S-(hydroxymethyl)glutathione + NAD(+) = S-formylglutathione + NADH + H(+)</text>
        <dbReference type="Rhea" id="RHEA:19985"/>
        <dbReference type="ChEBI" id="CHEBI:15378"/>
        <dbReference type="ChEBI" id="CHEBI:57540"/>
        <dbReference type="ChEBI" id="CHEBI:57688"/>
        <dbReference type="ChEBI" id="CHEBI:57945"/>
        <dbReference type="ChEBI" id="CHEBI:58758"/>
        <dbReference type="EC" id="1.1.1.284"/>
    </reaction>
</comment>
<dbReference type="EC" id="1.1.1.284" evidence="14"/>
<dbReference type="FunFam" id="3.40.50.720:FF:000003">
    <property type="entry name" value="S-(hydroxymethyl)glutathione dehydrogenase"/>
    <property type="match status" value="1"/>
</dbReference>
<keyword evidence="7 14" id="KW-0520">NAD</keyword>
<gene>
    <name evidence="17" type="ORF">SAMN03084138_02337</name>
</gene>
<dbReference type="PANTHER" id="PTHR43880">
    <property type="entry name" value="ALCOHOL DEHYDROGENASE"/>
    <property type="match status" value="1"/>
</dbReference>
<keyword evidence="6 14" id="KW-0560">Oxidoreductase</keyword>
<evidence type="ECO:0000256" key="13">
    <source>
        <dbReference type="ARBA" id="ARBA00049243"/>
    </source>
</evidence>
<dbReference type="GO" id="GO:0106321">
    <property type="term" value="F:S-(hydroxymethyl)glutathione dehydrogenase (NADP+) activity"/>
    <property type="evidence" value="ECO:0007669"/>
    <property type="project" value="RHEA"/>
</dbReference>
<dbReference type="GO" id="GO:0004022">
    <property type="term" value="F:alcohol dehydrogenase (NAD+) activity"/>
    <property type="evidence" value="ECO:0007669"/>
    <property type="project" value="UniProtKB-EC"/>
</dbReference>
<dbReference type="InterPro" id="IPR002328">
    <property type="entry name" value="ADH_Zn_CS"/>
</dbReference>
<accession>A0A1I5QRW6</accession>
<dbReference type="GO" id="GO:0046294">
    <property type="term" value="P:formaldehyde catabolic process"/>
    <property type="evidence" value="ECO:0007669"/>
    <property type="project" value="InterPro"/>
</dbReference>
<dbReference type="FunFam" id="3.90.180.10:FF:000001">
    <property type="entry name" value="S-(hydroxymethyl)glutathione dehydrogenase"/>
    <property type="match status" value="1"/>
</dbReference>
<evidence type="ECO:0000313" key="17">
    <source>
        <dbReference type="EMBL" id="SFP48807.1"/>
    </source>
</evidence>
<keyword evidence="4 14" id="KW-0479">Metal-binding</keyword>
<comment type="catalytic activity">
    <reaction evidence="11">
        <text>S-nitrosoglutathione + NADH + H(+) = S-(hydroxysulfenamide)glutathione + NAD(+)</text>
        <dbReference type="Rhea" id="RHEA:78371"/>
        <dbReference type="ChEBI" id="CHEBI:15378"/>
        <dbReference type="ChEBI" id="CHEBI:57540"/>
        <dbReference type="ChEBI" id="CHEBI:57945"/>
        <dbReference type="ChEBI" id="CHEBI:145544"/>
        <dbReference type="ChEBI" id="CHEBI:229723"/>
    </reaction>
    <physiologicalReaction direction="left-to-right" evidence="11">
        <dbReference type="Rhea" id="RHEA:78372"/>
    </physiologicalReaction>
</comment>
<dbReference type="PANTHER" id="PTHR43880:SF12">
    <property type="entry name" value="ALCOHOL DEHYDROGENASE CLASS-3"/>
    <property type="match status" value="1"/>
</dbReference>
<dbReference type="STRING" id="1121869.SAMN03084138_02337"/>
<dbReference type="Gene3D" id="3.40.50.720">
    <property type="entry name" value="NAD(P)-binding Rossmann-like Domain"/>
    <property type="match status" value="1"/>
</dbReference>
<evidence type="ECO:0000256" key="6">
    <source>
        <dbReference type="ARBA" id="ARBA00023002"/>
    </source>
</evidence>
<evidence type="ECO:0000256" key="5">
    <source>
        <dbReference type="ARBA" id="ARBA00022833"/>
    </source>
</evidence>
<dbReference type="InterPro" id="IPR011032">
    <property type="entry name" value="GroES-like_sf"/>
</dbReference>
<proteinExistence type="inferred from homology"/>
<evidence type="ECO:0000256" key="2">
    <source>
        <dbReference type="ARBA" id="ARBA00010902"/>
    </source>
</evidence>
<dbReference type="GO" id="GO:0008270">
    <property type="term" value="F:zinc ion binding"/>
    <property type="evidence" value="ECO:0007669"/>
    <property type="project" value="InterPro"/>
</dbReference>
<comment type="cofactor">
    <cofactor evidence="1 14">
        <name>Zn(2+)</name>
        <dbReference type="ChEBI" id="CHEBI:29105"/>
    </cofactor>
</comment>
<evidence type="ECO:0000256" key="3">
    <source>
        <dbReference type="ARBA" id="ARBA00021865"/>
    </source>
</evidence>
<dbReference type="CDD" id="cd08300">
    <property type="entry name" value="alcohol_DH_class_III"/>
    <property type="match status" value="1"/>
</dbReference>
<keyword evidence="5 14" id="KW-0862">Zinc</keyword>
<evidence type="ECO:0000256" key="14">
    <source>
        <dbReference type="RuleBase" id="RU362016"/>
    </source>
</evidence>
<evidence type="ECO:0000256" key="10">
    <source>
        <dbReference type="ARBA" id="ARBA00048110"/>
    </source>
</evidence>
<feature type="domain" description="Alcohol dehydrogenase-like C-terminal" evidence="15">
    <location>
        <begin position="240"/>
        <end position="372"/>
    </location>
</feature>
<dbReference type="Pfam" id="PF08240">
    <property type="entry name" value="ADH_N"/>
    <property type="match status" value="1"/>
</dbReference>
<dbReference type="PROSITE" id="PS00059">
    <property type="entry name" value="ADH_ZINC"/>
    <property type="match status" value="1"/>
</dbReference>
<evidence type="ECO:0000256" key="7">
    <source>
        <dbReference type="ARBA" id="ARBA00023027"/>
    </source>
</evidence>